<dbReference type="PANTHER" id="PTHR35910">
    <property type="entry name" value="2EXR DOMAIN-CONTAINING PROTEIN"/>
    <property type="match status" value="1"/>
</dbReference>
<keyword evidence="4" id="KW-1185">Reference proteome</keyword>
<gene>
    <name evidence="3" type="ORF">K444DRAFT_121740</name>
</gene>
<dbReference type="InParanoid" id="A0A2J6TUF5"/>
<reference evidence="3 4" key="1">
    <citation type="submission" date="2016-04" db="EMBL/GenBank/DDBJ databases">
        <title>A degradative enzymes factory behind the ericoid mycorrhizal symbiosis.</title>
        <authorList>
            <consortium name="DOE Joint Genome Institute"/>
            <person name="Martino E."/>
            <person name="Morin E."/>
            <person name="Grelet G."/>
            <person name="Kuo A."/>
            <person name="Kohler A."/>
            <person name="Daghino S."/>
            <person name="Barry K."/>
            <person name="Choi C."/>
            <person name="Cichocki N."/>
            <person name="Clum A."/>
            <person name="Copeland A."/>
            <person name="Hainaut M."/>
            <person name="Haridas S."/>
            <person name="Labutti K."/>
            <person name="Lindquist E."/>
            <person name="Lipzen A."/>
            <person name="Khouja H.-R."/>
            <person name="Murat C."/>
            <person name="Ohm R."/>
            <person name="Olson A."/>
            <person name="Spatafora J."/>
            <person name="Veneault-Fourrey C."/>
            <person name="Henrissat B."/>
            <person name="Grigoriev I."/>
            <person name="Martin F."/>
            <person name="Perotto S."/>
        </authorList>
    </citation>
    <scope>NUCLEOTIDE SEQUENCE [LARGE SCALE GENOMIC DNA]</scope>
    <source>
        <strain evidence="3 4">E</strain>
    </source>
</reference>
<dbReference type="EMBL" id="KZ613743">
    <property type="protein sequence ID" value="PMD66598.1"/>
    <property type="molecule type" value="Genomic_DNA"/>
</dbReference>
<dbReference type="OrthoDB" id="3477103at2759"/>
<organism evidence="3 4">
    <name type="scientific">Hyaloscypha bicolor E</name>
    <dbReference type="NCBI Taxonomy" id="1095630"/>
    <lineage>
        <taxon>Eukaryota</taxon>
        <taxon>Fungi</taxon>
        <taxon>Dikarya</taxon>
        <taxon>Ascomycota</taxon>
        <taxon>Pezizomycotina</taxon>
        <taxon>Leotiomycetes</taxon>
        <taxon>Helotiales</taxon>
        <taxon>Hyaloscyphaceae</taxon>
        <taxon>Hyaloscypha</taxon>
        <taxon>Hyaloscypha bicolor</taxon>
    </lineage>
</organism>
<proteinExistence type="predicted"/>
<evidence type="ECO:0000313" key="4">
    <source>
        <dbReference type="Proteomes" id="UP000235371"/>
    </source>
</evidence>
<name>A0A2J6TUF5_9HELO</name>
<feature type="domain" description="2EXR" evidence="2">
    <location>
        <begin position="6"/>
        <end position="90"/>
    </location>
</feature>
<dbReference type="Proteomes" id="UP000235371">
    <property type="component" value="Unassembled WGS sequence"/>
</dbReference>
<dbReference type="AlphaFoldDB" id="A0A2J6TUF5"/>
<dbReference type="GeneID" id="36578475"/>
<dbReference type="RefSeq" id="XP_024743502.1">
    <property type="nucleotide sequence ID" value="XM_024870393.1"/>
</dbReference>
<protein>
    <recommendedName>
        <fullName evidence="2">2EXR domain-containing protein</fullName>
    </recommendedName>
</protein>
<feature type="region of interest" description="Disordered" evidence="1">
    <location>
        <begin position="32"/>
        <end position="51"/>
    </location>
</feature>
<dbReference type="InterPro" id="IPR045518">
    <property type="entry name" value="2EXR"/>
</dbReference>
<evidence type="ECO:0000313" key="3">
    <source>
        <dbReference type="EMBL" id="PMD66598.1"/>
    </source>
</evidence>
<sequence length="233" mass="27356">MAATIFPRFSELPAELRDTIWELALPGPARRRPKLLRKGQQNPRCLHSSQKKDPVMLQVNRESRVIAKQFYERREHYNCRYGKYFNFELDDFYFAGTLLFPDWRRPAGARREEEFNIPFADRRRIKNITLAFPWSYASSSPFNFVRIAGEAFLGCVLNFDSLKAITIEIWQDDALDIMDVMAPRMQELDVSTNRMLRVRLTMIMDHMLRARASNEAVYDAPTWRIQVVAGNEN</sequence>
<accession>A0A2J6TUF5</accession>
<evidence type="ECO:0000259" key="2">
    <source>
        <dbReference type="Pfam" id="PF20150"/>
    </source>
</evidence>
<dbReference type="Pfam" id="PF20150">
    <property type="entry name" value="2EXR"/>
    <property type="match status" value="1"/>
</dbReference>
<evidence type="ECO:0000256" key="1">
    <source>
        <dbReference type="SAM" id="MobiDB-lite"/>
    </source>
</evidence>
<dbReference type="PANTHER" id="PTHR35910:SF6">
    <property type="entry name" value="2EXR DOMAIN-CONTAINING PROTEIN"/>
    <property type="match status" value="1"/>
</dbReference>